<keyword evidence="4" id="KW-1185">Reference proteome</keyword>
<accession>A0A0D9QQJ3</accession>
<proteinExistence type="predicted"/>
<dbReference type="OrthoDB" id="369406at2759"/>
<gene>
    <name evidence="3" type="ORF">AK88_01036</name>
</gene>
<evidence type="ECO:0000256" key="2">
    <source>
        <dbReference type="SAM" id="Phobius"/>
    </source>
</evidence>
<protein>
    <submittedName>
        <fullName evidence="3">Uncharacterized protein</fullName>
    </submittedName>
</protein>
<dbReference type="GeneID" id="24266350"/>
<feature type="transmembrane region" description="Helical" evidence="2">
    <location>
        <begin position="155"/>
        <end position="174"/>
    </location>
</feature>
<sequence length="183" mass="21167">MKMYDRIMQCTNGRHGNKAEESCSESEGSSTDSSSVMSEKIDPCKYVTYECQHILFFSCFQLSLSLMFSLYCEFYYLAIFNTGLLLTSIIHWRNPKLGLSRTVDITMTLMNILMHLIHSFKINSMCFFVCICGAIFMFILYFAGKRFSYNSYSTLYHLLIHTTGTMSSLSIYYISKNKLIDRA</sequence>
<dbReference type="OMA" id="TSIIHWR"/>
<dbReference type="RefSeq" id="XP_012334097.1">
    <property type="nucleotide sequence ID" value="XM_012478674.1"/>
</dbReference>
<reference evidence="3 4" key="1">
    <citation type="submission" date="2014-03" db="EMBL/GenBank/DDBJ databases">
        <title>The Genome Sequence of Plasmodium fragile nilgiri.</title>
        <authorList>
            <consortium name="The Broad Institute Genomics Platform"/>
            <consortium name="The Broad Institute Genome Sequencing Center for Infectious Disease"/>
            <person name="Neafsey D."/>
            <person name="Duraisingh M."/>
            <person name="Young S.K."/>
            <person name="Zeng Q."/>
            <person name="Gargeya S."/>
            <person name="Abouelleil A."/>
            <person name="Alvarado L."/>
            <person name="Chapman S.B."/>
            <person name="Gainer-Dewar J."/>
            <person name="Goldberg J."/>
            <person name="Griggs A."/>
            <person name="Gujja S."/>
            <person name="Hansen M."/>
            <person name="Howarth C."/>
            <person name="Imamovic A."/>
            <person name="Larimer J."/>
            <person name="Pearson M."/>
            <person name="Poon T.W."/>
            <person name="Priest M."/>
            <person name="Roberts A."/>
            <person name="Saif S."/>
            <person name="Shea T."/>
            <person name="Sykes S."/>
            <person name="Wortman J."/>
            <person name="Nusbaum C."/>
            <person name="Birren B."/>
        </authorList>
    </citation>
    <scope>NUCLEOTIDE SEQUENCE [LARGE SCALE GENOMIC DNA]</scope>
    <source>
        <strain evidence="4">nilgiri</strain>
    </source>
</reference>
<dbReference type="EMBL" id="KQ001652">
    <property type="protein sequence ID" value="KJP89370.1"/>
    <property type="molecule type" value="Genomic_DNA"/>
</dbReference>
<evidence type="ECO:0000313" key="4">
    <source>
        <dbReference type="Proteomes" id="UP000054561"/>
    </source>
</evidence>
<organism evidence="3 4">
    <name type="scientific">Plasmodium fragile</name>
    <dbReference type="NCBI Taxonomy" id="5857"/>
    <lineage>
        <taxon>Eukaryota</taxon>
        <taxon>Sar</taxon>
        <taxon>Alveolata</taxon>
        <taxon>Apicomplexa</taxon>
        <taxon>Aconoidasida</taxon>
        <taxon>Haemosporida</taxon>
        <taxon>Plasmodiidae</taxon>
        <taxon>Plasmodium</taxon>
        <taxon>Plasmodium (Plasmodium)</taxon>
    </lineage>
</organism>
<keyword evidence="2" id="KW-0472">Membrane</keyword>
<dbReference type="Proteomes" id="UP000054561">
    <property type="component" value="Unassembled WGS sequence"/>
</dbReference>
<feature type="region of interest" description="Disordered" evidence="1">
    <location>
        <begin position="13"/>
        <end position="37"/>
    </location>
</feature>
<feature type="compositionally biased region" description="Low complexity" evidence="1">
    <location>
        <begin position="25"/>
        <end position="37"/>
    </location>
</feature>
<dbReference type="VEuPathDB" id="PlasmoDB:AK88_01036"/>
<keyword evidence="2" id="KW-1133">Transmembrane helix</keyword>
<dbReference type="AlphaFoldDB" id="A0A0D9QQJ3"/>
<feature type="transmembrane region" description="Helical" evidence="2">
    <location>
        <begin position="47"/>
        <end position="68"/>
    </location>
</feature>
<evidence type="ECO:0000256" key="1">
    <source>
        <dbReference type="SAM" id="MobiDB-lite"/>
    </source>
</evidence>
<evidence type="ECO:0000313" key="3">
    <source>
        <dbReference type="EMBL" id="KJP89370.1"/>
    </source>
</evidence>
<feature type="transmembrane region" description="Helical" evidence="2">
    <location>
        <begin position="122"/>
        <end position="143"/>
    </location>
</feature>
<keyword evidence="2" id="KW-0812">Transmembrane</keyword>
<name>A0A0D9QQJ3_PLAFR</name>